<keyword evidence="11" id="KW-1185">Reference proteome</keyword>
<evidence type="ECO:0000256" key="9">
    <source>
        <dbReference type="RuleBase" id="RU363064"/>
    </source>
</evidence>
<feature type="transmembrane region" description="Helical" evidence="9">
    <location>
        <begin position="139"/>
        <end position="159"/>
    </location>
</feature>
<dbReference type="GO" id="GO:0005886">
    <property type="term" value="C:plasma membrane"/>
    <property type="evidence" value="ECO:0007669"/>
    <property type="project" value="UniProtKB-SubCell"/>
</dbReference>
<evidence type="ECO:0000256" key="1">
    <source>
        <dbReference type="ARBA" id="ARBA00004651"/>
    </source>
</evidence>
<dbReference type="FunFam" id="1.20.1740.10:FF:000004">
    <property type="entry name" value="Sodium:alanine symporter family protein"/>
    <property type="match status" value="1"/>
</dbReference>
<dbReference type="PROSITE" id="PS00873">
    <property type="entry name" value="NA_ALANINE_SYMP"/>
    <property type="match status" value="1"/>
</dbReference>
<feature type="transmembrane region" description="Helical" evidence="9">
    <location>
        <begin position="293"/>
        <end position="312"/>
    </location>
</feature>
<dbReference type="GO" id="GO:0005283">
    <property type="term" value="F:amino acid:sodium symporter activity"/>
    <property type="evidence" value="ECO:0007669"/>
    <property type="project" value="InterPro"/>
</dbReference>
<evidence type="ECO:0000256" key="4">
    <source>
        <dbReference type="ARBA" id="ARBA00022475"/>
    </source>
</evidence>
<name>A0A5N1ITJ1_9BACT</name>
<gene>
    <name evidence="10" type="ORF">F0P94_15195</name>
</gene>
<reference evidence="10 11" key="1">
    <citation type="submission" date="2019-09" db="EMBL/GenBank/DDBJ databases">
        <title>Genome sequence of Adhaeribacter sp. M2.</title>
        <authorList>
            <person name="Srinivasan S."/>
        </authorList>
    </citation>
    <scope>NUCLEOTIDE SEQUENCE [LARGE SCALE GENOMIC DNA]</scope>
    <source>
        <strain evidence="10 11">M2</strain>
    </source>
</reference>
<evidence type="ECO:0000256" key="8">
    <source>
        <dbReference type="ARBA" id="ARBA00023136"/>
    </source>
</evidence>
<dbReference type="Gene3D" id="1.20.1740.10">
    <property type="entry name" value="Amino acid/polyamine transporter I"/>
    <property type="match status" value="1"/>
</dbReference>
<feature type="transmembrane region" description="Helical" evidence="9">
    <location>
        <begin position="171"/>
        <end position="192"/>
    </location>
</feature>
<feature type="transmembrane region" description="Helical" evidence="9">
    <location>
        <begin position="204"/>
        <end position="225"/>
    </location>
</feature>
<keyword evidence="3 9" id="KW-0813">Transport</keyword>
<evidence type="ECO:0000256" key="5">
    <source>
        <dbReference type="ARBA" id="ARBA00022692"/>
    </source>
</evidence>
<dbReference type="RefSeq" id="WP_150904752.1">
    <property type="nucleotide sequence ID" value="NZ_VTWT01000008.1"/>
</dbReference>
<dbReference type="Pfam" id="PF01235">
    <property type="entry name" value="Na_Ala_symp"/>
    <property type="match status" value="1"/>
</dbReference>
<evidence type="ECO:0000256" key="6">
    <source>
        <dbReference type="ARBA" id="ARBA00022847"/>
    </source>
</evidence>
<comment type="similarity">
    <text evidence="2 9">Belongs to the alanine or glycine:cation symporter (AGCS) (TC 2.A.25) family.</text>
</comment>
<dbReference type="InterPro" id="IPR001463">
    <property type="entry name" value="Na/Ala_symport"/>
</dbReference>
<proteinExistence type="inferred from homology"/>
<keyword evidence="7 9" id="KW-1133">Transmembrane helix</keyword>
<feature type="transmembrane region" description="Helical" evidence="9">
    <location>
        <begin position="12"/>
        <end position="35"/>
    </location>
</feature>
<evidence type="ECO:0000313" key="10">
    <source>
        <dbReference type="EMBL" id="KAA9331229.1"/>
    </source>
</evidence>
<evidence type="ECO:0000256" key="2">
    <source>
        <dbReference type="ARBA" id="ARBA00009261"/>
    </source>
</evidence>
<evidence type="ECO:0000313" key="11">
    <source>
        <dbReference type="Proteomes" id="UP000326570"/>
    </source>
</evidence>
<protein>
    <submittedName>
        <fullName evidence="10">Alanine:cation symporter family protein</fullName>
    </submittedName>
</protein>
<comment type="caution">
    <text evidence="10">The sequence shown here is derived from an EMBL/GenBank/DDBJ whole genome shotgun (WGS) entry which is preliminary data.</text>
</comment>
<evidence type="ECO:0000256" key="7">
    <source>
        <dbReference type="ARBA" id="ARBA00022989"/>
    </source>
</evidence>
<dbReference type="EMBL" id="VTWT01000008">
    <property type="protein sequence ID" value="KAA9331229.1"/>
    <property type="molecule type" value="Genomic_DNA"/>
</dbReference>
<dbReference type="NCBIfam" id="TIGR00835">
    <property type="entry name" value="agcS"/>
    <property type="match status" value="1"/>
</dbReference>
<organism evidence="10 11">
    <name type="scientific">Adhaeribacter soli</name>
    <dbReference type="NCBI Taxonomy" id="2607655"/>
    <lineage>
        <taxon>Bacteria</taxon>
        <taxon>Pseudomonadati</taxon>
        <taxon>Bacteroidota</taxon>
        <taxon>Cytophagia</taxon>
        <taxon>Cytophagales</taxon>
        <taxon>Hymenobacteraceae</taxon>
        <taxon>Adhaeribacter</taxon>
    </lineage>
</organism>
<sequence>MEDIINAINNVVWSNALIVLCLGAGVYFSVITRFLQVRHFGEMIRLLFQGQASAKGVSSFQAFSLAIAGRVGTGNIAGVATAIAMGGPGAIFWMWVIAFLGSASAFIEATLGQIYKQVKDGQYRGGPAFYIEKGLGLKWYAVIFAVATILSTAVFLPGVQSNSIASGMHNAFSVPMAVTGGAVTVLLGFIIFGGVRRIGRVAELMVPFMAAAYILMAAVIILMNIHQVPEVFGLIIRSAFDLEPAFAGLFGMAVSWGVKRGIYSNEAGQGTAPHAAAAAEVTHPAKQGLVQAFSVYVDTLFVCTATALMILFTGQYNVANPAGGFHVENIPGVGAGAQYTQQAIGYHFPAMGAPFVAIALFFFAFTTLMAYYYIAETNLSYLNKRGLQVWKLWALRGLMLLATFYGSVKTAEAAWVLGDIGVGVMAWLNIIAIFLLQKPALQALKDYQRQRKLGLDPRFDAAACGIKGAEEWQTPADLPVQKVYINQ</sequence>
<keyword evidence="4 9" id="KW-1003">Cell membrane</keyword>
<feature type="transmembrane region" description="Helical" evidence="9">
    <location>
        <begin position="414"/>
        <end position="436"/>
    </location>
</feature>
<keyword evidence="8 9" id="KW-0472">Membrane</keyword>
<dbReference type="Proteomes" id="UP000326570">
    <property type="component" value="Unassembled WGS sequence"/>
</dbReference>
<dbReference type="AlphaFoldDB" id="A0A5N1ITJ1"/>
<keyword evidence="5 9" id="KW-0812">Transmembrane</keyword>
<feature type="transmembrane region" description="Helical" evidence="9">
    <location>
        <begin position="231"/>
        <end position="254"/>
    </location>
</feature>
<comment type="subcellular location">
    <subcellularLocation>
        <location evidence="1 9">Cell membrane</location>
        <topology evidence="1 9">Multi-pass membrane protein</topology>
    </subcellularLocation>
</comment>
<accession>A0A5N1ITJ1</accession>
<feature type="transmembrane region" description="Helical" evidence="9">
    <location>
        <begin position="90"/>
        <end position="111"/>
    </location>
</feature>
<dbReference type="PRINTS" id="PR00175">
    <property type="entry name" value="NAALASMPORT"/>
</dbReference>
<keyword evidence="6 9" id="KW-0769">Symport</keyword>
<feature type="transmembrane region" description="Helical" evidence="9">
    <location>
        <begin position="387"/>
        <end position="408"/>
    </location>
</feature>
<dbReference type="PANTHER" id="PTHR30330:SF7">
    <property type="entry name" value="SODIUM_PROTON-DEPENDENT ALANINE CARRIER PROTEIN YRBD-RELATED"/>
    <property type="match status" value="1"/>
</dbReference>
<feature type="transmembrane region" description="Helical" evidence="9">
    <location>
        <begin position="355"/>
        <end position="375"/>
    </location>
</feature>
<dbReference type="PANTHER" id="PTHR30330">
    <property type="entry name" value="AGSS FAMILY TRANSPORTER, SODIUM-ALANINE"/>
    <property type="match status" value="1"/>
</dbReference>
<evidence type="ECO:0000256" key="3">
    <source>
        <dbReference type="ARBA" id="ARBA00022448"/>
    </source>
</evidence>